<dbReference type="Proteomes" id="UP001500507">
    <property type="component" value="Unassembled WGS sequence"/>
</dbReference>
<gene>
    <name evidence="1" type="ORF">GCM10009117_13390</name>
</gene>
<sequence length="303" mass="35611">MIRVDVQAQDLSPEAISGSYSFPSTSPEGGAHLSIFEDTSFILTYFGGYVKGIYRISSQRINFIPDVAKQSLVVYGRKTIPLNDSVRFTYSNIDDMRLYVGLLSKDYLEMTPIFNKSPNCFSYPYKDMKTSIPKKIHFYLNSDYTRKKEILYTLVVANEENDFIVSTISSQRTDVSPFMGSFKEDQLSIDGNQPMKRRPFENKNDEDYLYLKYLAQKKLISDTVYYTHDPKEERFYTKEQVTSTPYDITKDHYRYPMYNRDTRDLTDTIIVHPLYRMKLTEIRKIPKRLTLREEPLFKVTCDY</sequence>
<evidence type="ECO:0000313" key="2">
    <source>
        <dbReference type="Proteomes" id="UP001500507"/>
    </source>
</evidence>
<proteinExistence type="predicted"/>
<reference evidence="1 2" key="1">
    <citation type="journal article" date="2019" name="Int. J. Syst. Evol. Microbiol.">
        <title>The Global Catalogue of Microorganisms (GCM) 10K type strain sequencing project: providing services to taxonomists for standard genome sequencing and annotation.</title>
        <authorList>
            <consortium name="The Broad Institute Genomics Platform"/>
            <consortium name="The Broad Institute Genome Sequencing Center for Infectious Disease"/>
            <person name="Wu L."/>
            <person name="Ma J."/>
        </authorList>
    </citation>
    <scope>NUCLEOTIDE SEQUENCE [LARGE SCALE GENOMIC DNA]</scope>
    <source>
        <strain evidence="1 2">JCM 16082</strain>
    </source>
</reference>
<keyword evidence="2" id="KW-1185">Reference proteome</keyword>
<comment type="caution">
    <text evidence="1">The sequence shown here is derived from an EMBL/GenBank/DDBJ whole genome shotgun (WGS) entry which is preliminary data.</text>
</comment>
<protein>
    <submittedName>
        <fullName evidence="1">Uncharacterized protein</fullName>
    </submittedName>
</protein>
<evidence type="ECO:0000313" key="1">
    <source>
        <dbReference type="EMBL" id="GAA0872192.1"/>
    </source>
</evidence>
<accession>A0ABN1MGG5</accession>
<name>A0ABN1MGG5_9FLAO</name>
<organism evidence="1 2">
    <name type="scientific">Gangjinia marincola</name>
    <dbReference type="NCBI Taxonomy" id="578463"/>
    <lineage>
        <taxon>Bacteria</taxon>
        <taxon>Pseudomonadati</taxon>
        <taxon>Bacteroidota</taxon>
        <taxon>Flavobacteriia</taxon>
        <taxon>Flavobacteriales</taxon>
        <taxon>Flavobacteriaceae</taxon>
        <taxon>Gangjinia</taxon>
    </lineage>
</organism>
<dbReference type="RefSeq" id="WP_343765087.1">
    <property type="nucleotide sequence ID" value="NZ_BAAAFG010000013.1"/>
</dbReference>
<dbReference type="EMBL" id="BAAAFG010000013">
    <property type="protein sequence ID" value="GAA0872192.1"/>
    <property type="molecule type" value="Genomic_DNA"/>
</dbReference>